<dbReference type="InterPro" id="IPR010499">
    <property type="entry name" value="AraC_E-bd"/>
</dbReference>
<dbReference type="InterPro" id="IPR029442">
    <property type="entry name" value="GyrI-like"/>
</dbReference>
<dbReference type="SMART" id="SM00871">
    <property type="entry name" value="AraC_E_bind"/>
    <property type="match status" value="1"/>
</dbReference>
<feature type="domain" description="AraC effector-binding" evidence="1">
    <location>
        <begin position="6"/>
        <end position="155"/>
    </location>
</feature>
<dbReference type="Proteomes" id="UP001312865">
    <property type="component" value="Unassembled WGS sequence"/>
</dbReference>
<proteinExistence type="predicted"/>
<dbReference type="RefSeq" id="WP_336587494.1">
    <property type="nucleotide sequence ID" value="NZ_JBBAXC010000010.1"/>
</dbReference>
<evidence type="ECO:0000313" key="3">
    <source>
        <dbReference type="Proteomes" id="UP001312865"/>
    </source>
</evidence>
<dbReference type="EMBL" id="JBBAXC010000010">
    <property type="protein sequence ID" value="MEI5908055.1"/>
    <property type="molecule type" value="Genomic_DNA"/>
</dbReference>
<organism evidence="2 3">
    <name type="scientific">Bacillus spongiae</name>
    <dbReference type="NCBI Taxonomy" id="2683610"/>
    <lineage>
        <taxon>Bacteria</taxon>
        <taxon>Bacillati</taxon>
        <taxon>Bacillota</taxon>
        <taxon>Bacilli</taxon>
        <taxon>Bacillales</taxon>
        <taxon>Bacillaceae</taxon>
        <taxon>Bacillus</taxon>
    </lineage>
</organism>
<dbReference type="Pfam" id="PF06445">
    <property type="entry name" value="GyrI-like"/>
    <property type="match status" value="1"/>
</dbReference>
<dbReference type="SUPFAM" id="SSF55136">
    <property type="entry name" value="Probable bacterial effector-binding domain"/>
    <property type="match status" value="1"/>
</dbReference>
<accession>A0ABU8HFD1</accession>
<protein>
    <submittedName>
        <fullName evidence="2">GyrI-like domain-containing protein</fullName>
    </submittedName>
</protein>
<reference evidence="2 3" key="1">
    <citation type="journal article" date="2018" name="J. Microbiol.">
        <title>Bacillus spongiae sp. nov., isolated from sponge of Jeju Island.</title>
        <authorList>
            <person name="Lee G.E."/>
            <person name="Im W.T."/>
            <person name="Park J.S."/>
        </authorList>
    </citation>
    <scope>NUCLEOTIDE SEQUENCE [LARGE SCALE GENOMIC DNA]</scope>
    <source>
        <strain evidence="2 3">135PIL107-10</strain>
    </source>
</reference>
<name>A0ABU8HFD1_9BACI</name>
<comment type="caution">
    <text evidence="2">The sequence shown here is derived from an EMBL/GenBank/DDBJ whole genome shotgun (WGS) entry which is preliminary data.</text>
</comment>
<dbReference type="InterPro" id="IPR011256">
    <property type="entry name" value="Reg_factor_effector_dom_sf"/>
</dbReference>
<sequence length="156" mass="17963">MSEKLMTPKCKIISKEYTLVGISSSAPFPSAFPEEAIRLQKQFWQRKKEVKNALNKQVLVSPYLSNGIIATYFASLEVTDLNSIPEGMTGFIIPTTKYAAIECTNRSIEEGYTHLFNWMEEKGYRLKTREAFQMELFYINDSEEEIKVELLMPIES</sequence>
<evidence type="ECO:0000259" key="1">
    <source>
        <dbReference type="SMART" id="SM00871"/>
    </source>
</evidence>
<dbReference type="Gene3D" id="3.20.80.10">
    <property type="entry name" value="Regulatory factor, effector binding domain"/>
    <property type="match status" value="1"/>
</dbReference>
<keyword evidence="3" id="KW-1185">Reference proteome</keyword>
<gene>
    <name evidence="2" type="ORF">WAK64_13425</name>
</gene>
<evidence type="ECO:0000313" key="2">
    <source>
        <dbReference type="EMBL" id="MEI5908055.1"/>
    </source>
</evidence>